<dbReference type="InterPro" id="IPR015422">
    <property type="entry name" value="PyrdxlP-dep_Trfase_small"/>
</dbReference>
<evidence type="ECO:0000259" key="2">
    <source>
        <dbReference type="Pfam" id="PF00266"/>
    </source>
</evidence>
<dbReference type="InterPro" id="IPR015424">
    <property type="entry name" value="PyrdxlP-dep_Trfase"/>
</dbReference>
<reference evidence="4" key="1">
    <citation type="journal article" date="2019" name="Int. J. Syst. Evol. Microbiol.">
        <title>The Global Catalogue of Microorganisms (GCM) 10K type strain sequencing project: providing services to taxonomists for standard genome sequencing and annotation.</title>
        <authorList>
            <consortium name="The Broad Institute Genomics Platform"/>
            <consortium name="The Broad Institute Genome Sequencing Center for Infectious Disease"/>
            <person name="Wu L."/>
            <person name="Ma J."/>
        </authorList>
    </citation>
    <scope>NUCLEOTIDE SEQUENCE [LARGE SCALE GENOMIC DNA]</scope>
    <source>
        <strain evidence="4">JCM 16013</strain>
    </source>
</reference>
<evidence type="ECO:0000256" key="1">
    <source>
        <dbReference type="SAM" id="MobiDB-lite"/>
    </source>
</evidence>
<proteinExistence type="predicted"/>
<feature type="compositionally biased region" description="Low complexity" evidence="1">
    <location>
        <begin position="33"/>
        <end position="45"/>
    </location>
</feature>
<organism evidence="3 4">
    <name type="scientific">Catenulispora subtropica</name>
    <dbReference type="NCBI Taxonomy" id="450798"/>
    <lineage>
        <taxon>Bacteria</taxon>
        <taxon>Bacillati</taxon>
        <taxon>Actinomycetota</taxon>
        <taxon>Actinomycetes</taxon>
        <taxon>Catenulisporales</taxon>
        <taxon>Catenulisporaceae</taxon>
        <taxon>Catenulispora</taxon>
    </lineage>
</organism>
<dbReference type="Gene3D" id="3.40.640.10">
    <property type="entry name" value="Type I PLP-dependent aspartate aminotransferase-like (Major domain)"/>
    <property type="match status" value="1"/>
</dbReference>
<feature type="region of interest" description="Disordered" evidence="1">
    <location>
        <begin position="1"/>
        <end position="113"/>
    </location>
</feature>
<dbReference type="RefSeq" id="WP_344659004.1">
    <property type="nucleotide sequence ID" value="NZ_BAAAQM010000025.1"/>
</dbReference>
<dbReference type="PANTHER" id="PTHR43586:SF15">
    <property type="entry name" value="BLR3095 PROTEIN"/>
    <property type="match status" value="1"/>
</dbReference>
<dbReference type="PANTHER" id="PTHR43586">
    <property type="entry name" value="CYSTEINE DESULFURASE"/>
    <property type="match status" value="1"/>
</dbReference>
<name>A0ABP5DE83_9ACTN</name>
<dbReference type="InterPro" id="IPR015421">
    <property type="entry name" value="PyrdxlP-dep_Trfase_major"/>
</dbReference>
<evidence type="ECO:0000313" key="4">
    <source>
        <dbReference type="Proteomes" id="UP001499854"/>
    </source>
</evidence>
<feature type="compositionally biased region" description="Low complexity" evidence="1">
    <location>
        <begin position="57"/>
        <end position="91"/>
    </location>
</feature>
<dbReference type="InterPro" id="IPR000192">
    <property type="entry name" value="Aminotrans_V_dom"/>
</dbReference>
<gene>
    <name evidence="3" type="ORF">GCM10009838_44400</name>
</gene>
<sequence length="478" mass="48539">MTHGAPAATTEDGPTGSAFGKQNPIEQPRHHSPAGPARPAATANALTGSASPPATIAEQAQSPAQSQAQSQAQLSDSPVESGAATAGAGAAQVRRSPSTTTAAPGRPGPGRAHQITVDSYLSRFAEPDGYLDFARFGPVSSDVASVLERAATTVRVRGWDALDEYDGESERTKSAAGELLACAPHEVGLVSSTSHGLAAAAFALRGPGTVVVARTDFPAAVYPWLRAAERGGLTVRFADGPLTAERLRPLLDESVRAVSVCAVDAGSGFVAPVGELKELIGARRVLVVDAVQALGATPFEVAGADVVAAGGQKFLRAGWGAALLAVRDRVAEFVRPGIGGWAGVDDPLGEAPHPHPPRPGGTAHMFTNPDGPAVAAFGAGLRLVLDTGVERINALIREVVGAVAEAAQGAGAEVETYGGGIMRLRVPGADPDAVHAALADAGLTTTLRGAWIRVSPHASSRPDVADRIGAVLRGVRTG</sequence>
<dbReference type="EMBL" id="BAAAQM010000025">
    <property type="protein sequence ID" value="GAA1978695.1"/>
    <property type="molecule type" value="Genomic_DNA"/>
</dbReference>
<keyword evidence="4" id="KW-1185">Reference proteome</keyword>
<dbReference type="Gene3D" id="3.90.1150.10">
    <property type="entry name" value="Aspartate Aminotransferase, domain 1"/>
    <property type="match status" value="1"/>
</dbReference>
<feature type="domain" description="Aminotransferase class V" evidence="2">
    <location>
        <begin position="169"/>
        <end position="440"/>
    </location>
</feature>
<dbReference type="Proteomes" id="UP001499854">
    <property type="component" value="Unassembled WGS sequence"/>
</dbReference>
<dbReference type="SUPFAM" id="SSF53383">
    <property type="entry name" value="PLP-dependent transferases"/>
    <property type="match status" value="1"/>
</dbReference>
<accession>A0ABP5DE83</accession>
<comment type="caution">
    <text evidence="3">The sequence shown here is derived from an EMBL/GenBank/DDBJ whole genome shotgun (WGS) entry which is preliminary data.</text>
</comment>
<evidence type="ECO:0000313" key="3">
    <source>
        <dbReference type="EMBL" id="GAA1978695.1"/>
    </source>
</evidence>
<dbReference type="Pfam" id="PF00266">
    <property type="entry name" value="Aminotran_5"/>
    <property type="match status" value="1"/>
</dbReference>
<protein>
    <recommendedName>
        <fullName evidence="2">Aminotransferase class V domain-containing protein</fullName>
    </recommendedName>
</protein>